<keyword evidence="3" id="KW-1185">Reference proteome</keyword>
<gene>
    <name evidence="2" type="ORF">R2363_13460</name>
</gene>
<dbReference type="EMBL" id="JAWJZF010000353">
    <property type="protein sequence ID" value="MDX2293178.1"/>
    <property type="molecule type" value="Genomic_DNA"/>
</dbReference>
<accession>A0ABU4K600</accession>
<organism evidence="2 3">
    <name type="scientific">Streptomyces roseolus</name>
    <dbReference type="NCBI Taxonomy" id="67358"/>
    <lineage>
        <taxon>Bacteria</taxon>
        <taxon>Bacillati</taxon>
        <taxon>Actinomycetota</taxon>
        <taxon>Actinomycetes</taxon>
        <taxon>Kitasatosporales</taxon>
        <taxon>Streptomycetaceae</taxon>
        <taxon>Streptomyces</taxon>
    </lineage>
</organism>
<dbReference type="RefSeq" id="WP_319009600.1">
    <property type="nucleotide sequence ID" value="NZ_JAWJZF010000353.1"/>
</dbReference>
<keyword evidence="1" id="KW-0732">Signal</keyword>
<reference evidence="2 3" key="1">
    <citation type="submission" date="2023-10" db="EMBL/GenBank/DDBJ databases">
        <authorList>
            <person name="Wang X.X."/>
        </authorList>
    </citation>
    <scope>NUCLEOTIDE SEQUENCE [LARGE SCALE GENOMIC DNA]</scope>
    <source>
        <strain evidence="2 3">NBRC 12816</strain>
    </source>
</reference>
<dbReference type="PROSITE" id="PS51257">
    <property type="entry name" value="PROKAR_LIPOPROTEIN"/>
    <property type="match status" value="1"/>
</dbReference>
<sequence>MKSRVRRGRVWGAVPAVAAALVVAVGGCADADAPPVPDPSGSAASTEATADPRSGAVLVEVGVSGGFAGVDNRLVVREDGSWTVRSRNGEPRTGRMTAADLAELRAALDDPAYARVPEQPTGPPVADGFRYAVTYHDRTVVAGDGDRPAALQRVFDALPDGGPPTSP</sequence>
<name>A0ABU4K600_9ACTN</name>
<evidence type="ECO:0000313" key="2">
    <source>
        <dbReference type="EMBL" id="MDX2293178.1"/>
    </source>
</evidence>
<feature type="signal peptide" evidence="1">
    <location>
        <begin position="1"/>
        <end position="31"/>
    </location>
</feature>
<feature type="chain" id="PRO_5047219671" description="Lipoprotein" evidence="1">
    <location>
        <begin position="32"/>
        <end position="167"/>
    </location>
</feature>
<evidence type="ECO:0008006" key="4">
    <source>
        <dbReference type="Google" id="ProtNLM"/>
    </source>
</evidence>
<dbReference type="Proteomes" id="UP001278571">
    <property type="component" value="Unassembled WGS sequence"/>
</dbReference>
<evidence type="ECO:0000256" key="1">
    <source>
        <dbReference type="SAM" id="SignalP"/>
    </source>
</evidence>
<evidence type="ECO:0000313" key="3">
    <source>
        <dbReference type="Proteomes" id="UP001278571"/>
    </source>
</evidence>
<protein>
    <recommendedName>
        <fullName evidence="4">Lipoprotein</fullName>
    </recommendedName>
</protein>
<comment type="caution">
    <text evidence="2">The sequence shown here is derived from an EMBL/GenBank/DDBJ whole genome shotgun (WGS) entry which is preliminary data.</text>
</comment>
<proteinExistence type="predicted"/>